<dbReference type="AlphaFoldDB" id="A0AAV7NYY5"/>
<feature type="compositionally biased region" description="Basic and acidic residues" evidence="1">
    <location>
        <begin position="55"/>
        <end position="75"/>
    </location>
</feature>
<keyword evidence="3" id="KW-1185">Reference proteome</keyword>
<evidence type="ECO:0000256" key="1">
    <source>
        <dbReference type="SAM" id="MobiDB-lite"/>
    </source>
</evidence>
<proteinExistence type="predicted"/>
<reference evidence="2" key="1">
    <citation type="journal article" date="2022" name="bioRxiv">
        <title>Sequencing and chromosome-scale assembly of the giantPleurodeles waltlgenome.</title>
        <authorList>
            <person name="Brown T."/>
            <person name="Elewa A."/>
            <person name="Iarovenko S."/>
            <person name="Subramanian E."/>
            <person name="Araus A.J."/>
            <person name="Petzold A."/>
            <person name="Susuki M."/>
            <person name="Suzuki K.-i.T."/>
            <person name="Hayashi T."/>
            <person name="Toyoda A."/>
            <person name="Oliveira C."/>
            <person name="Osipova E."/>
            <person name="Leigh N.D."/>
            <person name="Simon A."/>
            <person name="Yun M.H."/>
        </authorList>
    </citation>
    <scope>NUCLEOTIDE SEQUENCE</scope>
    <source>
        <strain evidence="2">20211129_DDA</strain>
        <tissue evidence="2">Liver</tissue>
    </source>
</reference>
<sequence>MQNDTGHVCKYFKKTKPATVRSSKQKESQNCAAMRTKLGSARQERGQRRAPAWRAHREAGRADRTQSEVNERDQHPALAFTAARRPGACGDRTCFGRVCKSTLSRPHIG</sequence>
<accession>A0AAV7NYY5</accession>
<evidence type="ECO:0000313" key="2">
    <source>
        <dbReference type="EMBL" id="KAJ1120122.1"/>
    </source>
</evidence>
<name>A0AAV7NYY5_PLEWA</name>
<protein>
    <submittedName>
        <fullName evidence="2">Uncharacterized protein</fullName>
    </submittedName>
</protein>
<comment type="caution">
    <text evidence="2">The sequence shown here is derived from an EMBL/GenBank/DDBJ whole genome shotgun (WGS) entry which is preliminary data.</text>
</comment>
<evidence type="ECO:0000313" key="3">
    <source>
        <dbReference type="Proteomes" id="UP001066276"/>
    </source>
</evidence>
<organism evidence="2 3">
    <name type="scientific">Pleurodeles waltl</name>
    <name type="common">Iberian ribbed newt</name>
    <dbReference type="NCBI Taxonomy" id="8319"/>
    <lineage>
        <taxon>Eukaryota</taxon>
        <taxon>Metazoa</taxon>
        <taxon>Chordata</taxon>
        <taxon>Craniata</taxon>
        <taxon>Vertebrata</taxon>
        <taxon>Euteleostomi</taxon>
        <taxon>Amphibia</taxon>
        <taxon>Batrachia</taxon>
        <taxon>Caudata</taxon>
        <taxon>Salamandroidea</taxon>
        <taxon>Salamandridae</taxon>
        <taxon>Pleurodelinae</taxon>
        <taxon>Pleurodeles</taxon>
    </lineage>
</organism>
<dbReference type="Proteomes" id="UP001066276">
    <property type="component" value="Chromosome 8"/>
</dbReference>
<dbReference type="EMBL" id="JANPWB010000012">
    <property type="protein sequence ID" value="KAJ1120122.1"/>
    <property type="molecule type" value="Genomic_DNA"/>
</dbReference>
<gene>
    <name evidence="2" type="ORF">NDU88_008297</name>
</gene>
<feature type="region of interest" description="Disordered" evidence="1">
    <location>
        <begin position="36"/>
        <end position="79"/>
    </location>
</feature>